<feature type="region of interest" description="Disordered" evidence="1">
    <location>
        <begin position="1"/>
        <end position="20"/>
    </location>
</feature>
<dbReference type="AlphaFoldDB" id="A0A151JU96"/>
<keyword evidence="2" id="KW-0472">Membrane</keyword>
<feature type="region of interest" description="Disordered" evidence="1">
    <location>
        <begin position="200"/>
        <end position="233"/>
    </location>
</feature>
<reference evidence="3 4" key="1">
    <citation type="submission" date="2016-03" db="EMBL/GenBank/DDBJ databases">
        <title>Trachymyrmex septentrionalis WGS genome.</title>
        <authorList>
            <person name="Nygaard S."/>
            <person name="Hu H."/>
            <person name="Boomsma J."/>
            <person name="Zhang G."/>
        </authorList>
    </citation>
    <scope>NUCLEOTIDE SEQUENCE [LARGE SCALE GENOMIC DNA]</scope>
    <source>
        <strain evidence="3">Tsep2-gDNA-1</strain>
        <tissue evidence="3">Whole body</tissue>
    </source>
</reference>
<feature type="transmembrane region" description="Helical" evidence="2">
    <location>
        <begin position="58"/>
        <end position="75"/>
    </location>
</feature>
<feature type="compositionally biased region" description="Basic and acidic residues" evidence="1">
    <location>
        <begin position="261"/>
        <end position="280"/>
    </location>
</feature>
<dbReference type="EMBL" id="KQ981799">
    <property type="protein sequence ID" value="KYN35654.1"/>
    <property type="molecule type" value="Genomic_DNA"/>
</dbReference>
<proteinExistence type="predicted"/>
<organism evidence="3 4">
    <name type="scientific">Trachymyrmex septentrionalis</name>
    <dbReference type="NCBI Taxonomy" id="34720"/>
    <lineage>
        <taxon>Eukaryota</taxon>
        <taxon>Metazoa</taxon>
        <taxon>Ecdysozoa</taxon>
        <taxon>Arthropoda</taxon>
        <taxon>Hexapoda</taxon>
        <taxon>Insecta</taxon>
        <taxon>Pterygota</taxon>
        <taxon>Neoptera</taxon>
        <taxon>Endopterygota</taxon>
        <taxon>Hymenoptera</taxon>
        <taxon>Apocrita</taxon>
        <taxon>Aculeata</taxon>
        <taxon>Formicoidea</taxon>
        <taxon>Formicidae</taxon>
        <taxon>Myrmicinae</taxon>
        <taxon>Trachymyrmex</taxon>
    </lineage>
</organism>
<feature type="compositionally biased region" description="Basic and acidic residues" evidence="1">
    <location>
        <begin position="200"/>
        <end position="209"/>
    </location>
</feature>
<name>A0A151JU96_9HYME</name>
<evidence type="ECO:0000256" key="1">
    <source>
        <dbReference type="SAM" id="MobiDB-lite"/>
    </source>
</evidence>
<sequence length="287" mass="32379">MDLMSTSVIRGPRGDEPNPKISREVQIVPSLGLYGYDDVILCASQNEIIRTSTKTRDMYVLLIMSYLISFLHIIAHKKNDREKELKDDFVNDIVQREHQSQRNKSRKVEAASATWGTNGPRSERIFAVASCPAPQGLPSSNQTSTPETPLVPNESAIQVSFKYLSMVDQQTALERFLFSFLDANIAAIPSITAREENRNLERVTSRGGREPTAAKLERVPSPSPLPKPRRAAPYAAGVVPENASAWKRRVIARYRDNGCWDQNPEERHVTKGERTRDRAYRPFRISS</sequence>
<evidence type="ECO:0000313" key="4">
    <source>
        <dbReference type="Proteomes" id="UP000078541"/>
    </source>
</evidence>
<gene>
    <name evidence="3" type="ORF">ALC56_09952</name>
</gene>
<feature type="region of interest" description="Disordered" evidence="1">
    <location>
        <begin position="96"/>
        <end position="119"/>
    </location>
</feature>
<keyword evidence="2" id="KW-0812">Transmembrane</keyword>
<feature type="region of interest" description="Disordered" evidence="1">
    <location>
        <begin position="261"/>
        <end position="287"/>
    </location>
</feature>
<keyword evidence="4" id="KW-1185">Reference proteome</keyword>
<dbReference type="Proteomes" id="UP000078541">
    <property type="component" value="Unassembled WGS sequence"/>
</dbReference>
<keyword evidence="2" id="KW-1133">Transmembrane helix</keyword>
<evidence type="ECO:0000256" key="2">
    <source>
        <dbReference type="SAM" id="Phobius"/>
    </source>
</evidence>
<protein>
    <submittedName>
        <fullName evidence="3">Uncharacterized protein</fullName>
    </submittedName>
</protein>
<evidence type="ECO:0000313" key="3">
    <source>
        <dbReference type="EMBL" id="KYN35654.1"/>
    </source>
</evidence>
<accession>A0A151JU96</accession>